<name>A0ABQ1WE25_9FLAO</name>
<evidence type="ECO:0000313" key="1">
    <source>
        <dbReference type="EMBL" id="GGG26892.1"/>
    </source>
</evidence>
<evidence type="ECO:0000313" key="2">
    <source>
        <dbReference type="Proteomes" id="UP000605733"/>
    </source>
</evidence>
<dbReference type="EMBL" id="BMIX01000001">
    <property type="protein sequence ID" value="GGG26892.1"/>
    <property type="molecule type" value="Genomic_DNA"/>
</dbReference>
<accession>A0ABQ1WE25</accession>
<gene>
    <name evidence="1" type="ORF">GCM10011532_07870</name>
</gene>
<proteinExistence type="predicted"/>
<protein>
    <submittedName>
        <fullName evidence="1">Uncharacterized protein</fullName>
    </submittedName>
</protein>
<dbReference type="PROSITE" id="PS51257">
    <property type="entry name" value="PROKAR_LIPOPROTEIN"/>
    <property type="match status" value="1"/>
</dbReference>
<sequence length="494" mass="54570">MKRIKNYLAFCSIFALLLAGCSKEETGEVPGDPASNATLSFGAILNQAERAQAAQKAHLADFPVCSEATPDHVRYVLSGPVNVGTLQNPAEVDISPNPGDYDDDGEDEFFTLESDDLELPEGTYTLEYFAVYDDEDNLIWVAPLAGEELANYVDNPISADGFFLSAGTKKYLDVDVLCYDKRIVNEYGYLFFELETFKALDFCIFGNYCDENGRHFVASYSVDVWVYEDGAKGEQLYNDVPNNVEIVDGEPTADPVCFALPDTSADDEYYFEITLLNGPGYTSDDAGTVIRQGVITEAEVRSFFDGDDNLDYYHFREGIEDCGDDNVPIFPDPTDEAMVYKSCLKSLNDSGVVAFVYAKLEGNKLTTNTYGFDTTPNQMHPQHIHGFADDSNATCPPESAADDDEDGDDRFISIPEGAPFYGPIQLTLNYADDSFPMSDANGKFEYERVFMLSGETRGLIDPLQRKAVVVHGRMVDGEYVATLPVACGQLERTN</sequence>
<keyword evidence="2" id="KW-1185">Reference proteome</keyword>
<organism evidence="1 2">
    <name type="scientific">Christiangramia forsetii</name>
    <dbReference type="NCBI Taxonomy" id="411153"/>
    <lineage>
        <taxon>Bacteria</taxon>
        <taxon>Pseudomonadati</taxon>
        <taxon>Bacteroidota</taxon>
        <taxon>Flavobacteriia</taxon>
        <taxon>Flavobacteriales</taxon>
        <taxon>Flavobacteriaceae</taxon>
        <taxon>Christiangramia</taxon>
    </lineage>
</organism>
<comment type="caution">
    <text evidence="1">The sequence shown here is derived from an EMBL/GenBank/DDBJ whole genome shotgun (WGS) entry which is preliminary data.</text>
</comment>
<dbReference type="Proteomes" id="UP000605733">
    <property type="component" value="Unassembled WGS sequence"/>
</dbReference>
<reference evidence="2" key="1">
    <citation type="journal article" date="2019" name="Int. J. Syst. Evol. Microbiol.">
        <title>The Global Catalogue of Microorganisms (GCM) 10K type strain sequencing project: providing services to taxonomists for standard genome sequencing and annotation.</title>
        <authorList>
            <consortium name="The Broad Institute Genomics Platform"/>
            <consortium name="The Broad Institute Genome Sequencing Center for Infectious Disease"/>
            <person name="Wu L."/>
            <person name="Ma J."/>
        </authorList>
    </citation>
    <scope>NUCLEOTIDE SEQUENCE [LARGE SCALE GENOMIC DNA]</scope>
    <source>
        <strain evidence="2">CGMCC 1.15422</strain>
    </source>
</reference>
<dbReference type="RefSeq" id="WP_011709931.1">
    <property type="nucleotide sequence ID" value="NZ_BMIX01000001.1"/>
</dbReference>